<accession>A0A0F9KBJ7</accession>
<dbReference type="NCBIfam" id="TIGR00067">
    <property type="entry name" value="glut_race"/>
    <property type="match status" value="1"/>
</dbReference>
<dbReference type="AlphaFoldDB" id="A0A0F9KBJ7"/>
<comment type="catalytic activity">
    <reaction evidence="1">
        <text>L-glutamate = D-glutamate</text>
        <dbReference type="Rhea" id="RHEA:12813"/>
        <dbReference type="ChEBI" id="CHEBI:29985"/>
        <dbReference type="ChEBI" id="CHEBI:29986"/>
        <dbReference type="EC" id="5.1.1.3"/>
    </reaction>
</comment>
<evidence type="ECO:0000256" key="6">
    <source>
        <dbReference type="ARBA" id="ARBA00023316"/>
    </source>
</evidence>
<evidence type="ECO:0000256" key="1">
    <source>
        <dbReference type="ARBA" id="ARBA00001602"/>
    </source>
</evidence>
<dbReference type="EC" id="5.1.1.3" evidence="2"/>
<protein>
    <recommendedName>
        <fullName evidence="2">glutamate racemase</fullName>
        <ecNumber evidence="2">5.1.1.3</ecNumber>
    </recommendedName>
</protein>
<keyword evidence="6" id="KW-0961">Cell wall biogenesis/degradation</keyword>
<dbReference type="InterPro" id="IPR018187">
    <property type="entry name" value="Asp/Glu_racemase_AS_1"/>
</dbReference>
<evidence type="ECO:0000256" key="3">
    <source>
        <dbReference type="ARBA" id="ARBA00022960"/>
    </source>
</evidence>
<dbReference type="HAMAP" id="MF_00258">
    <property type="entry name" value="Glu_racemase"/>
    <property type="match status" value="1"/>
</dbReference>
<keyword evidence="4" id="KW-0573">Peptidoglycan synthesis</keyword>
<evidence type="ECO:0000256" key="5">
    <source>
        <dbReference type="ARBA" id="ARBA00023235"/>
    </source>
</evidence>
<dbReference type="EMBL" id="LAZR01008320">
    <property type="protein sequence ID" value="KKM79534.1"/>
    <property type="molecule type" value="Genomic_DNA"/>
</dbReference>
<dbReference type="InterPro" id="IPR001920">
    <property type="entry name" value="Asp/Glu_race"/>
</dbReference>
<gene>
    <name evidence="7" type="ORF">LCGC14_1348980</name>
</gene>
<comment type="caution">
    <text evidence="7">The sequence shown here is derived from an EMBL/GenBank/DDBJ whole genome shotgun (WGS) entry which is preliminary data.</text>
</comment>
<dbReference type="PROSITE" id="PS00924">
    <property type="entry name" value="ASP_GLU_RACEMASE_2"/>
    <property type="match status" value="1"/>
</dbReference>
<reference evidence="7" key="1">
    <citation type="journal article" date="2015" name="Nature">
        <title>Complex archaea that bridge the gap between prokaryotes and eukaryotes.</title>
        <authorList>
            <person name="Spang A."/>
            <person name="Saw J.H."/>
            <person name="Jorgensen S.L."/>
            <person name="Zaremba-Niedzwiedzka K."/>
            <person name="Martijn J."/>
            <person name="Lind A.E."/>
            <person name="van Eijk R."/>
            <person name="Schleper C."/>
            <person name="Guy L."/>
            <person name="Ettema T.J."/>
        </authorList>
    </citation>
    <scope>NUCLEOTIDE SEQUENCE</scope>
</reference>
<evidence type="ECO:0000256" key="2">
    <source>
        <dbReference type="ARBA" id="ARBA00013090"/>
    </source>
</evidence>
<proteinExistence type="inferred from homology"/>
<dbReference type="InterPro" id="IPR033134">
    <property type="entry name" value="Asp/Glu_racemase_AS_2"/>
</dbReference>
<dbReference type="Gene3D" id="3.40.50.1860">
    <property type="match status" value="2"/>
</dbReference>
<evidence type="ECO:0000256" key="4">
    <source>
        <dbReference type="ARBA" id="ARBA00022984"/>
    </source>
</evidence>
<dbReference type="Pfam" id="PF01177">
    <property type="entry name" value="Asp_Glu_race"/>
    <property type="match status" value="1"/>
</dbReference>
<evidence type="ECO:0000313" key="7">
    <source>
        <dbReference type="EMBL" id="KKM79534.1"/>
    </source>
</evidence>
<keyword evidence="3" id="KW-0133">Cell shape</keyword>
<dbReference type="SUPFAM" id="SSF53681">
    <property type="entry name" value="Aspartate/glutamate racemase"/>
    <property type="match status" value="2"/>
</dbReference>
<name>A0A0F9KBJ7_9ZZZZ</name>
<dbReference type="GO" id="GO:0071555">
    <property type="term" value="P:cell wall organization"/>
    <property type="evidence" value="ECO:0007669"/>
    <property type="project" value="UniProtKB-KW"/>
</dbReference>
<organism evidence="7">
    <name type="scientific">marine sediment metagenome</name>
    <dbReference type="NCBI Taxonomy" id="412755"/>
    <lineage>
        <taxon>unclassified sequences</taxon>
        <taxon>metagenomes</taxon>
        <taxon>ecological metagenomes</taxon>
    </lineage>
</organism>
<dbReference type="InterPro" id="IPR015942">
    <property type="entry name" value="Asp/Glu/hydantoin_racemase"/>
</dbReference>
<sequence length="293" mass="32011">MVIDFLIQQRTTALLGIIEFMNNRSIGVFDSGVGGLTVAAEIMKKLPNENLVYFGDTARFPYGTKTPEQLIDYTFEIVKYLQAQDVKLVVVACNSASAAALERAQEEFDIPIIGVVEPGARAAVLASKNRHIGVIGTEATINSDAYKKAIHVFDAGAEVYSAACPTFATFVENGHVDGDHINEIAQKYFEPLNEHQVDTLILGCTHYPLLSANIQKAIGEDVQIISSAEETALEVTEILERKDQLRSEQQPDYHFISTGEGSKFNKLGSRFLGKEIESVETVKLPLAQSSAVS</sequence>
<dbReference type="GO" id="GO:0009252">
    <property type="term" value="P:peptidoglycan biosynthetic process"/>
    <property type="evidence" value="ECO:0007669"/>
    <property type="project" value="UniProtKB-KW"/>
</dbReference>
<dbReference type="PANTHER" id="PTHR21198">
    <property type="entry name" value="GLUTAMATE RACEMASE"/>
    <property type="match status" value="1"/>
</dbReference>
<dbReference type="InterPro" id="IPR004391">
    <property type="entry name" value="Glu_race"/>
</dbReference>
<dbReference type="FunFam" id="3.40.50.1860:FF:000002">
    <property type="entry name" value="Glutamate racemase"/>
    <property type="match status" value="1"/>
</dbReference>
<dbReference type="PANTHER" id="PTHR21198:SF2">
    <property type="entry name" value="GLUTAMATE RACEMASE"/>
    <property type="match status" value="1"/>
</dbReference>
<keyword evidence="5" id="KW-0413">Isomerase</keyword>
<dbReference type="GO" id="GO:0008881">
    <property type="term" value="F:glutamate racemase activity"/>
    <property type="evidence" value="ECO:0007669"/>
    <property type="project" value="UniProtKB-EC"/>
</dbReference>
<dbReference type="GO" id="GO:0008360">
    <property type="term" value="P:regulation of cell shape"/>
    <property type="evidence" value="ECO:0007669"/>
    <property type="project" value="UniProtKB-KW"/>
</dbReference>
<dbReference type="PROSITE" id="PS00923">
    <property type="entry name" value="ASP_GLU_RACEMASE_1"/>
    <property type="match status" value="1"/>
</dbReference>